<dbReference type="EMBL" id="GDHC01004744">
    <property type="protein sequence ID" value="JAQ13885.1"/>
    <property type="molecule type" value="Transcribed_RNA"/>
</dbReference>
<evidence type="ECO:0000313" key="2">
    <source>
        <dbReference type="EMBL" id="JAQ13885.1"/>
    </source>
</evidence>
<sequence length="115" mass="13524">MQYTVCKLNVKILLCLLTPWQRCQHFEVVAAYVVLHAVWLEHLYTLQLLHHNTVRLLRYYLVLNALLQPFSILVPIVTLLPQLLFHNLLLLQQQESTVMLLEGVIHAFHQILLHL</sequence>
<organism evidence="2">
    <name type="scientific">Lygus hesperus</name>
    <name type="common">Western plant bug</name>
    <dbReference type="NCBI Taxonomy" id="30085"/>
    <lineage>
        <taxon>Eukaryota</taxon>
        <taxon>Metazoa</taxon>
        <taxon>Ecdysozoa</taxon>
        <taxon>Arthropoda</taxon>
        <taxon>Hexapoda</taxon>
        <taxon>Insecta</taxon>
        <taxon>Pterygota</taxon>
        <taxon>Neoptera</taxon>
        <taxon>Paraneoptera</taxon>
        <taxon>Hemiptera</taxon>
        <taxon>Heteroptera</taxon>
        <taxon>Panheteroptera</taxon>
        <taxon>Cimicomorpha</taxon>
        <taxon>Miridae</taxon>
        <taxon>Mirini</taxon>
        <taxon>Lygus</taxon>
    </lineage>
</organism>
<protein>
    <submittedName>
        <fullName evidence="2">Uncharacterized protein</fullName>
    </submittedName>
</protein>
<keyword evidence="1" id="KW-0812">Transmembrane</keyword>
<keyword evidence="1" id="KW-0472">Membrane</keyword>
<dbReference type="AlphaFoldDB" id="A0A146M3N9"/>
<keyword evidence="1" id="KW-1133">Transmembrane helix</keyword>
<gene>
    <name evidence="2" type="ORF">g.16697</name>
</gene>
<evidence type="ECO:0000256" key="1">
    <source>
        <dbReference type="SAM" id="Phobius"/>
    </source>
</evidence>
<reference evidence="2" key="1">
    <citation type="journal article" date="2016" name="Gigascience">
        <title>De novo construction of an expanded transcriptome assembly for the western tarnished plant bug, Lygus hesperus.</title>
        <authorList>
            <person name="Tassone E.E."/>
            <person name="Geib S.M."/>
            <person name="Hall B."/>
            <person name="Fabrick J.A."/>
            <person name="Brent C.S."/>
            <person name="Hull J.J."/>
        </authorList>
    </citation>
    <scope>NUCLEOTIDE SEQUENCE</scope>
</reference>
<proteinExistence type="predicted"/>
<accession>A0A146M3N9</accession>
<feature type="transmembrane region" description="Helical" evidence="1">
    <location>
        <begin position="61"/>
        <end position="84"/>
    </location>
</feature>
<name>A0A146M3N9_LYGHE</name>